<name>A0ABR2GL16_9EUKA</name>
<sequence>MLQPLIWKFPVISLHLTQSLNGHFSLHEEEDMSILFKIINEHEHFEARYFAADGITALDQFHEAVFELYEKYLDDLINGYISLEDFLKTVKTLCKIFPILDLLT</sequence>
<organism evidence="1 3">
    <name type="scientific">Tritrichomonas musculus</name>
    <dbReference type="NCBI Taxonomy" id="1915356"/>
    <lineage>
        <taxon>Eukaryota</taxon>
        <taxon>Metamonada</taxon>
        <taxon>Parabasalia</taxon>
        <taxon>Tritrichomonadida</taxon>
        <taxon>Tritrichomonadidae</taxon>
        <taxon>Tritrichomonas</taxon>
    </lineage>
</organism>
<dbReference type="Proteomes" id="UP001470230">
    <property type="component" value="Unassembled WGS sequence"/>
</dbReference>
<evidence type="ECO:0000313" key="3">
    <source>
        <dbReference type="Proteomes" id="UP001470230"/>
    </source>
</evidence>
<protein>
    <submittedName>
        <fullName evidence="1">Uncharacterized protein</fullName>
    </submittedName>
</protein>
<evidence type="ECO:0000313" key="2">
    <source>
        <dbReference type="EMBL" id="KAK8888979.1"/>
    </source>
</evidence>
<evidence type="ECO:0000313" key="1">
    <source>
        <dbReference type="EMBL" id="KAK8834628.1"/>
    </source>
</evidence>
<accession>A0ABR2GL16</accession>
<reference evidence="1 3" key="1">
    <citation type="submission" date="2024-04" db="EMBL/GenBank/DDBJ databases">
        <title>Tritrichomonas musculus Genome.</title>
        <authorList>
            <person name="Alves-Ferreira E."/>
            <person name="Grigg M."/>
            <person name="Lorenzi H."/>
            <person name="Galac M."/>
        </authorList>
    </citation>
    <scope>NUCLEOTIDE SEQUENCE [LARGE SCALE GENOMIC DNA]</scope>
    <source>
        <strain evidence="1 3">EAF2021</strain>
    </source>
</reference>
<dbReference type="EMBL" id="JAPFFF010000350">
    <property type="protein sequence ID" value="KAK8834628.1"/>
    <property type="molecule type" value="Genomic_DNA"/>
</dbReference>
<keyword evidence="3" id="KW-1185">Reference proteome</keyword>
<proteinExistence type="predicted"/>
<gene>
    <name evidence="1" type="ORF">M9Y10_026572</name>
    <name evidence="2" type="ORF">M9Y10_033720</name>
</gene>
<dbReference type="EMBL" id="JAPFFF010000005">
    <property type="protein sequence ID" value="KAK8888979.1"/>
    <property type="molecule type" value="Genomic_DNA"/>
</dbReference>
<comment type="caution">
    <text evidence="1">The sequence shown here is derived from an EMBL/GenBank/DDBJ whole genome shotgun (WGS) entry which is preliminary data.</text>
</comment>